<dbReference type="EMBL" id="KI681975">
    <property type="protein sequence ID" value="ETL83749.1"/>
    <property type="molecule type" value="Genomic_DNA"/>
</dbReference>
<dbReference type="Proteomes" id="UP000054423">
    <property type="component" value="Unassembled WGS sequence"/>
</dbReference>
<sequence length="89" mass="10366">METIYRRSRFLGGKRGRGPNGRALEDSWHCLVHLLRVPLSSETTGQHTRTTRRWHLVCRRPTWFAYADWSSRYPQSADDLASIVFGGEF</sequence>
<evidence type="ECO:0000313" key="1">
    <source>
        <dbReference type="EMBL" id="ETK77095.1"/>
    </source>
</evidence>
<proteinExistence type="predicted"/>
<organism evidence="1">
    <name type="scientific">Phytophthora nicotianae</name>
    <name type="common">Potato buckeye rot agent</name>
    <name type="synonym">Phytophthora parasitica</name>
    <dbReference type="NCBI Taxonomy" id="4792"/>
    <lineage>
        <taxon>Eukaryota</taxon>
        <taxon>Sar</taxon>
        <taxon>Stramenopiles</taxon>
        <taxon>Oomycota</taxon>
        <taxon>Peronosporomycetes</taxon>
        <taxon>Peronosporales</taxon>
        <taxon>Peronosporaceae</taxon>
        <taxon>Phytophthora</taxon>
    </lineage>
</organism>
<name>W2G4A8_PHYNI</name>
<protein>
    <submittedName>
        <fullName evidence="1">Uncharacterized protein</fullName>
    </submittedName>
</protein>
<gene>
    <name evidence="1" type="ORF">L915_16618</name>
    <name evidence="2" type="ORF">L916_16521</name>
    <name evidence="3" type="ORF">L917_16344</name>
</gene>
<reference evidence="2" key="3">
    <citation type="submission" date="2013-11" db="EMBL/GenBank/DDBJ databases">
        <title>The Genome Sequence of Phytophthora parasitica CJ05E6.</title>
        <authorList>
            <consortium name="The Broad Institute Genomics Platform"/>
            <person name="Russ C."/>
            <person name="Tyler B."/>
            <person name="Panabieres F."/>
            <person name="Shan W."/>
            <person name="Tripathy S."/>
            <person name="Grunwald N."/>
            <person name="Machado M."/>
            <person name="Johnson C.S."/>
            <person name="Arredondo F."/>
            <person name="Hong C."/>
            <person name="Coffey M."/>
            <person name="Young S.K."/>
            <person name="Zeng Q."/>
            <person name="Gargeya S."/>
            <person name="Fitzgerald M."/>
            <person name="Abouelleil A."/>
            <person name="Alvarado L."/>
            <person name="Chapman S.B."/>
            <person name="Gainer-Dewar J."/>
            <person name="Goldberg J."/>
            <person name="Griggs A."/>
            <person name="Gujja S."/>
            <person name="Hansen M."/>
            <person name="Howarth C."/>
            <person name="Imamovic A."/>
            <person name="Ireland A."/>
            <person name="Larimer J."/>
            <person name="McCowan C."/>
            <person name="Murphy C."/>
            <person name="Pearson M."/>
            <person name="Poon T.W."/>
            <person name="Priest M."/>
            <person name="Roberts A."/>
            <person name="Saif S."/>
            <person name="Shea T."/>
            <person name="Sykes S."/>
            <person name="Wortman J."/>
            <person name="Nusbaum C."/>
            <person name="Birren B."/>
        </authorList>
    </citation>
    <scope>NUCLEOTIDE SEQUENCE [LARGE SCALE GENOMIC DNA]</scope>
    <source>
        <strain evidence="2">CJ05E6</strain>
    </source>
</reference>
<evidence type="ECO:0000313" key="3">
    <source>
        <dbReference type="EMBL" id="ETL83749.1"/>
    </source>
</evidence>
<accession>W2G4A8</accession>
<dbReference type="Proteomes" id="UP000053236">
    <property type="component" value="Unassembled WGS sequence"/>
</dbReference>
<dbReference type="EMBL" id="KI688498">
    <property type="protein sequence ID" value="ETK77095.1"/>
    <property type="molecule type" value="Genomic_DNA"/>
</dbReference>
<dbReference type="EMBL" id="KI675279">
    <property type="protein sequence ID" value="ETL30528.1"/>
    <property type="molecule type" value="Genomic_DNA"/>
</dbReference>
<reference evidence="3" key="1">
    <citation type="submission" date="2013-11" db="EMBL/GenBank/DDBJ databases">
        <title>The Genome Sequence of Phytophthora parasitica CHvinca01.</title>
        <authorList>
            <consortium name="The Broad Institute Genomics Platform"/>
            <person name="Russ C."/>
            <person name="Tyler B."/>
            <person name="Panabieres F."/>
            <person name="Shan W."/>
            <person name="Tripathy S."/>
            <person name="Grunwald N."/>
            <person name="Machado M."/>
            <person name="Johnson C.S."/>
            <person name="Arredondo F."/>
            <person name="Hong C."/>
            <person name="Coffey M."/>
            <person name="Young S.K."/>
            <person name="Zeng Q."/>
            <person name="Gargeya S."/>
            <person name="Fitzgerald M."/>
            <person name="Abouelleil A."/>
            <person name="Alvarado L."/>
            <person name="Chapman S.B."/>
            <person name="Gainer-Dewar J."/>
            <person name="Goldberg J."/>
            <person name="Griggs A."/>
            <person name="Gujja S."/>
            <person name="Hansen M."/>
            <person name="Howarth C."/>
            <person name="Imamovic A."/>
            <person name="Ireland A."/>
            <person name="Larimer J."/>
            <person name="McCowan C."/>
            <person name="Murphy C."/>
            <person name="Pearson M."/>
            <person name="Poon T.W."/>
            <person name="Priest M."/>
            <person name="Roberts A."/>
            <person name="Saif S."/>
            <person name="Shea T."/>
            <person name="Sykes S."/>
            <person name="Wortman J."/>
            <person name="Nusbaum C."/>
            <person name="Birren B."/>
        </authorList>
    </citation>
    <scope>NUCLEOTIDE SEQUENCE [LARGE SCALE GENOMIC DNA]</scope>
    <source>
        <strain evidence="3">CHvinca01</strain>
    </source>
</reference>
<dbReference type="AlphaFoldDB" id="W2G4A8"/>
<reference evidence="1" key="2">
    <citation type="submission" date="2013-11" db="EMBL/GenBank/DDBJ databases">
        <title>The Genome Sequence of Phytophthora parasitica CJ02B3.</title>
        <authorList>
            <consortium name="The Broad Institute Genomics Platform"/>
            <person name="Russ C."/>
            <person name="Tyler B."/>
            <person name="Panabieres F."/>
            <person name="Shan W."/>
            <person name="Tripathy S."/>
            <person name="Grunwald N."/>
            <person name="Machado M."/>
            <person name="Johnson C.S."/>
            <person name="Arredondo F."/>
            <person name="Hong C."/>
            <person name="Coffey M."/>
            <person name="Young S.K."/>
            <person name="Zeng Q."/>
            <person name="Gargeya S."/>
            <person name="Fitzgerald M."/>
            <person name="Abouelleil A."/>
            <person name="Alvarado L."/>
            <person name="Chapman S.B."/>
            <person name="Gainer-Dewar J."/>
            <person name="Goldberg J."/>
            <person name="Griggs A."/>
            <person name="Gujja S."/>
            <person name="Hansen M."/>
            <person name="Howarth C."/>
            <person name="Imamovic A."/>
            <person name="Ireland A."/>
            <person name="Larimer J."/>
            <person name="McCowan C."/>
            <person name="Murphy C."/>
            <person name="Pearson M."/>
            <person name="Poon T.W."/>
            <person name="Priest M."/>
            <person name="Roberts A."/>
            <person name="Saif S."/>
            <person name="Shea T."/>
            <person name="Sykes S."/>
            <person name="Wortman J."/>
            <person name="Nusbaum C."/>
            <person name="Birren B."/>
        </authorList>
    </citation>
    <scope>NUCLEOTIDE SEQUENCE [LARGE SCALE GENOMIC DNA]</scope>
    <source>
        <strain evidence="1">CJ02B3</strain>
    </source>
</reference>
<dbReference type="Proteomes" id="UP000053864">
    <property type="component" value="Unassembled WGS sequence"/>
</dbReference>
<evidence type="ECO:0000313" key="2">
    <source>
        <dbReference type="EMBL" id="ETL30528.1"/>
    </source>
</evidence>